<dbReference type="EnsemblMetazoa" id="GBRI025043-RA">
    <property type="protein sequence ID" value="GBRI025043-PA"/>
    <property type="gene ID" value="GBRI025043"/>
</dbReference>
<keyword evidence="1" id="KW-0472">Membrane</keyword>
<accession>A0A1A9WMG5</accession>
<dbReference type="Proteomes" id="UP000091820">
    <property type="component" value="Unassembled WGS sequence"/>
</dbReference>
<organism evidence="2 3">
    <name type="scientific">Glossina brevipalpis</name>
    <dbReference type="NCBI Taxonomy" id="37001"/>
    <lineage>
        <taxon>Eukaryota</taxon>
        <taxon>Metazoa</taxon>
        <taxon>Ecdysozoa</taxon>
        <taxon>Arthropoda</taxon>
        <taxon>Hexapoda</taxon>
        <taxon>Insecta</taxon>
        <taxon>Pterygota</taxon>
        <taxon>Neoptera</taxon>
        <taxon>Endopterygota</taxon>
        <taxon>Diptera</taxon>
        <taxon>Brachycera</taxon>
        <taxon>Muscomorpha</taxon>
        <taxon>Hippoboscoidea</taxon>
        <taxon>Glossinidae</taxon>
        <taxon>Glossina</taxon>
    </lineage>
</organism>
<protein>
    <submittedName>
        <fullName evidence="2">Uncharacterized protein</fullName>
    </submittedName>
</protein>
<reference evidence="3" key="1">
    <citation type="submission" date="2014-03" db="EMBL/GenBank/DDBJ databases">
        <authorList>
            <person name="Aksoy S."/>
            <person name="Warren W."/>
            <person name="Wilson R.K."/>
        </authorList>
    </citation>
    <scope>NUCLEOTIDE SEQUENCE [LARGE SCALE GENOMIC DNA]</scope>
    <source>
        <strain evidence="3">IAEA</strain>
    </source>
</reference>
<dbReference type="VEuPathDB" id="VectorBase:GBRI025043"/>
<keyword evidence="3" id="KW-1185">Reference proteome</keyword>
<evidence type="ECO:0000313" key="2">
    <source>
        <dbReference type="EnsemblMetazoa" id="GBRI025043-PA"/>
    </source>
</evidence>
<dbReference type="AlphaFoldDB" id="A0A1A9WMG5"/>
<evidence type="ECO:0000313" key="3">
    <source>
        <dbReference type="Proteomes" id="UP000091820"/>
    </source>
</evidence>
<proteinExistence type="predicted"/>
<feature type="transmembrane region" description="Helical" evidence="1">
    <location>
        <begin position="57"/>
        <end position="80"/>
    </location>
</feature>
<keyword evidence="1" id="KW-1133">Transmembrane helix</keyword>
<sequence length="186" mass="21446">MSTIKRTKAVLRGRCNAIQISKKMQQEKQRQPLLQIQPKEKPQQQPKLTKKQLNSWFSINNIVAVAVIVVVTRVAGVVVMVDPLKIFWVLTNSTYLVINVLIQIHQSSLKRKKRFSSRFLKIGNNYNASQGVQIITLAYICKTAKTFHKIRSIKYLGWNLIRKLTPIAKVGKQRIYIHLVKITDIQ</sequence>
<evidence type="ECO:0000256" key="1">
    <source>
        <dbReference type="SAM" id="Phobius"/>
    </source>
</evidence>
<name>A0A1A9WMG5_9MUSC</name>
<keyword evidence="1" id="KW-0812">Transmembrane</keyword>
<feature type="transmembrane region" description="Helical" evidence="1">
    <location>
        <begin position="86"/>
        <end position="104"/>
    </location>
</feature>
<reference evidence="2" key="2">
    <citation type="submission" date="2020-05" db="UniProtKB">
        <authorList>
            <consortium name="EnsemblMetazoa"/>
        </authorList>
    </citation>
    <scope>IDENTIFICATION</scope>
    <source>
        <strain evidence="2">IAEA</strain>
    </source>
</reference>